<keyword evidence="2" id="KW-0328">Glycosyltransferase</keyword>
<evidence type="ECO:0000256" key="1">
    <source>
        <dbReference type="ARBA" id="ARBA00006739"/>
    </source>
</evidence>
<sequence length="268" mass="31161">MKFSVLLSLYSKEKPEYLHDCLESIRLNTLQPDQVIIVFDGPISVELQRVVSNFIAFLRIDIVKLPENVGLGTALNYGLTRCRNEIVLRMDTDDLCTLDRFAVQIDFLKAHETVAVLGGAIAEFDEKMLCSRGVRYTVSEHKDILQYAKRRNPFNHMTVAFRKTVVESVGGYKHHYLMEDYNLWLRILAAGYETYNMNKIFVNVRAGDNMLIRRKGKGYIKSEIQLAKLKYNLKIDTLFFSFLWAVLRIIPRMLPTQLLKVIYKKLRQ</sequence>
<organism evidence="5 6">
    <name type="scientific">Escherichia coli</name>
    <dbReference type="NCBI Taxonomy" id="562"/>
    <lineage>
        <taxon>Bacteria</taxon>
        <taxon>Pseudomonadati</taxon>
        <taxon>Pseudomonadota</taxon>
        <taxon>Gammaproteobacteria</taxon>
        <taxon>Enterobacterales</taxon>
        <taxon>Enterobacteriaceae</taxon>
        <taxon>Escherichia</taxon>
    </lineage>
</organism>
<dbReference type="PANTHER" id="PTHR43685:SF5">
    <property type="entry name" value="GLYCOSYLTRANSFERASE EPSE-RELATED"/>
    <property type="match status" value="1"/>
</dbReference>
<name>A0A3L4VBE0_ECOLX</name>
<dbReference type="InterPro" id="IPR029044">
    <property type="entry name" value="Nucleotide-diphossugar_trans"/>
</dbReference>
<keyword evidence="3" id="KW-0808">Transferase</keyword>
<comment type="caution">
    <text evidence="5">The sequence shown here is derived from an EMBL/GenBank/DDBJ whole genome shotgun (WGS) entry which is preliminary data.</text>
</comment>
<dbReference type="Gene3D" id="3.90.550.10">
    <property type="entry name" value="Spore Coat Polysaccharide Biosynthesis Protein SpsA, Chain A"/>
    <property type="match status" value="1"/>
</dbReference>
<evidence type="ECO:0000259" key="4">
    <source>
        <dbReference type="Pfam" id="PF00535"/>
    </source>
</evidence>
<feature type="domain" description="Glycosyltransferase 2-like" evidence="4">
    <location>
        <begin position="5"/>
        <end position="161"/>
    </location>
</feature>
<dbReference type="InterPro" id="IPR001173">
    <property type="entry name" value="Glyco_trans_2-like"/>
</dbReference>
<evidence type="ECO:0000256" key="3">
    <source>
        <dbReference type="ARBA" id="ARBA00022679"/>
    </source>
</evidence>
<dbReference type="EMBL" id="AATJKW010000001">
    <property type="protein sequence ID" value="EFL9835138.1"/>
    <property type="molecule type" value="Genomic_DNA"/>
</dbReference>
<reference evidence="5 6" key="1">
    <citation type="submission" date="2018-08" db="EMBL/GenBank/DDBJ databases">
        <authorList>
            <consortium name="GenomeTrakr network: Whole genome sequencing for foodborne pathogen traceback"/>
        </authorList>
    </citation>
    <scope>NUCLEOTIDE SEQUENCE [LARGE SCALE GENOMIC DNA]</scope>
    <source>
        <strain evidence="5 6">AZ-TG73583</strain>
    </source>
</reference>
<protein>
    <submittedName>
        <fullName evidence="5">Glycosyltransferase</fullName>
    </submittedName>
</protein>
<dbReference type="SUPFAM" id="SSF53448">
    <property type="entry name" value="Nucleotide-diphospho-sugar transferases"/>
    <property type="match status" value="1"/>
</dbReference>
<accession>A0A3L4VBE0</accession>
<comment type="similarity">
    <text evidence="1">Belongs to the glycosyltransferase 2 family.</text>
</comment>
<evidence type="ECO:0000313" key="6">
    <source>
        <dbReference type="Proteomes" id="UP000543257"/>
    </source>
</evidence>
<dbReference type="Pfam" id="PF00535">
    <property type="entry name" value="Glycos_transf_2"/>
    <property type="match status" value="1"/>
</dbReference>
<dbReference type="PANTHER" id="PTHR43685">
    <property type="entry name" value="GLYCOSYLTRANSFERASE"/>
    <property type="match status" value="1"/>
</dbReference>
<dbReference type="RefSeq" id="WP_001402316.1">
    <property type="nucleotide sequence ID" value="NZ_BIBJ01000033.1"/>
</dbReference>
<evidence type="ECO:0000313" key="5">
    <source>
        <dbReference type="EMBL" id="EFL9835138.1"/>
    </source>
</evidence>
<evidence type="ECO:0000256" key="2">
    <source>
        <dbReference type="ARBA" id="ARBA00022676"/>
    </source>
</evidence>
<gene>
    <name evidence="5" type="ORF">EN85_000052</name>
</gene>
<dbReference type="InterPro" id="IPR050834">
    <property type="entry name" value="Glycosyltransf_2"/>
</dbReference>
<dbReference type="Proteomes" id="UP000543257">
    <property type="component" value="Unassembled WGS sequence"/>
</dbReference>
<proteinExistence type="inferred from homology"/>
<dbReference type="GO" id="GO:0016757">
    <property type="term" value="F:glycosyltransferase activity"/>
    <property type="evidence" value="ECO:0007669"/>
    <property type="project" value="UniProtKB-KW"/>
</dbReference>
<dbReference type="AlphaFoldDB" id="A0A3L4VBE0"/>